<dbReference type="AlphaFoldDB" id="A0A6J2TPD6"/>
<dbReference type="Proteomes" id="UP000504634">
    <property type="component" value="Unplaced"/>
</dbReference>
<dbReference type="CDD" id="cd00037">
    <property type="entry name" value="CLECT"/>
    <property type="match status" value="1"/>
</dbReference>
<evidence type="ECO:0000259" key="1">
    <source>
        <dbReference type="PROSITE" id="PS50041"/>
    </source>
</evidence>
<dbReference type="Gene3D" id="3.10.100.10">
    <property type="entry name" value="Mannose-Binding Protein A, subunit A"/>
    <property type="match status" value="1"/>
</dbReference>
<dbReference type="RefSeq" id="XP_030377370.1">
    <property type="nucleotide sequence ID" value="XM_030521510.1"/>
</dbReference>
<dbReference type="InterPro" id="IPR001304">
    <property type="entry name" value="C-type_lectin-like"/>
</dbReference>
<gene>
    <name evidence="3" type="primary">LOC115626214</name>
</gene>
<dbReference type="InterPro" id="IPR050111">
    <property type="entry name" value="C-type_lectin/snaclec_domain"/>
</dbReference>
<evidence type="ECO:0000313" key="3">
    <source>
        <dbReference type="RefSeq" id="XP_030377370.1"/>
    </source>
</evidence>
<dbReference type="PANTHER" id="PTHR22803">
    <property type="entry name" value="MANNOSE, PHOSPHOLIPASE, LECTIN RECEPTOR RELATED"/>
    <property type="match status" value="1"/>
</dbReference>
<accession>A0A6J2TPD6</accession>
<dbReference type="SUPFAM" id="SSF56436">
    <property type="entry name" value="C-type lectin-like"/>
    <property type="match status" value="1"/>
</dbReference>
<keyword evidence="2" id="KW-1185">Reference proteome</keyword>
<dbReference type="PROSITE" id="PS50041">
    <property type="entry name" value="C_TYPE_LECTIN_2"/>
    <property type="match status" value="1"/>
</dbReference>
<evidence type="ECO:0000313" key="2">
    <source>
        <dbReference type="Proteomes" id="UP000504634"/>
    </source>
</evidence>
<dbReference type="InterPro" id="IPR016187">
    <property type="entry name" value="CTDL_fold"/>
</dbReference>
<dbReference type="GeneID" id="115626214"/>
<proteinExistence type="predicted"/>
<name>A0A6J2TPD6_DROLE</name>
<dbReference type="SMART" id="SM00034">
    <property type="entry name" value="CLECT"/>
    <property type="match status" value="1"/>
</dbReference>
<organism evidence="2 3">
    <name type="scientific">Drosophila lebanonensis</name>
    <name type="common">Fruit fly</name>
    <name type="synonym">Scaptodrosophila lebanonensis</name>
    <dbReference type="NCBI Taxonomy" id="7225"/>
    <lineage>
        <taxon>Eukaryota</taxon>
        <taxon>Metazoa</taxon>
        <taxon>Ecdysozoa</taxon>
        <taxon>Arthropoda</taxon>
        <taxon>Hexapoda</taxon>
        <taxon>Insecta</taxon>
        <taxon>Pterygota</taxon>
        <taxon>Neoptera</taxon>
        <taxon>Endopterygota</taxon>
        <taxon>Diptera</taxon>
        <taxon>Brachycera</taxon>
        <taxon>Muscomorpha</taxon>
        <taxon>Ephydroidea</taxon>
        <taxon>Drosophilidae</taxon>
        <taxon>Scaptodrosophila</taxon>
    </lineage>
</organism>
<reference evidence="3" key="1">
    <citation type="submission" date="2025-08" db="UniProtKB">
        <authorList>
            <consortium name="RefSeq"/>
        </authorList>
    </citation>
    <scope>IDENTIFICATION</scope>
    <source>
        <strain evidence="3">11010-0011.00</strain>
        <tissue evidence="3">Whole body</tissue>
    </source>
</reference>
<protein>
    <submittedName>
        <fullName evidence="3">C-type lectin 37Da</fullName>
    </submittedName>
</protein>
<dbReference type="Pfam" id="PF00059">
    <property type="entry name" value="Lectin_C"/>
    <property type="match status" value="1"/>
</dbReference>
<sequence length="168" mass="19539">MAFQVNPFISTGIPSNSKIEIGPFQKIGDGYYYIESNDATNWYEAYEKCRRLDADLITFETVAEWDAIVKYLNDRGDKREYWTSGNDLANKGKHNWFTNAKPIDINKWAGGQPDNDKGREHCIHLGYVYKTSTKYELNDRPCSNQDNNSRFRYICEKPQPISASFILW</sequence>
<feature type="domain" description="C-type lectin" evidence="1">
    <location>
        <begin position="27"/>
        <end position="145"/>
    </location>
</feature>
<dbReference type="CTD" id="35216"/>
<dbReference type="InterPro" id="IPR016186">
    <property type="entry name" value="C-type_lectin-like/link_sf"/>
</dbReference>